<protein>
    <submittedName>
        <fullName evidence="1">Uncharacterized protein</fullName>
    </submittedName>
</protein>
<comment type="caution">
    <text evidence="1">The sequence shown here is derived from an EMBL/GenBank/DDBJ whole genome shotgun (WGS) entry which is preliminary data.</text>
</comment>
<reference evidence="1" key="1">
    <citation type="submission" date="2023-10" db="EMBL/GenBank/DDBJ databases">
        <authorList>
            <person name="Rodriguez Cubillos JULIANA M."/>
            <person name="De Vega J."/>
        </authorList>
    </citation>
    <scope>NUCLEOTIDE SEQUENCE</scope>
</reference>
<dbReference type="EMBL" id="CASHSV030000109">
    <property type="protein sequence ID" value="CAJ2648034.1"/>
    <property type="molecule type" value="Genomic_DNA"/>
</dbReference>
<proteinExistence type="predicted"/>
<dbReference type="Proteomes" id="UP001177021">
    <property type="component" value="Unassembled WGS sequence"/>
</dbReference>
<evidence type="ECO:0000313" key="2">
    <source>
        <dbReference type="Proteomes" id="UP001177021"/>
    </source>
</evidence>
<gene>
    <name evidence="1" type="ORF">MILVUS5_LOCUS16447</name>
</gene>
<evidence type="ECO:0000313" key="1">
    <source>
        <dbReference type="EMBL" id="CAJ2648034.1"/>
    </source>
</evidence>
<keyword evidence="2" id="KW-1185">Reference proteome</keyword>
<name>A0ACB0JSG2_TRIPR</name>
<sequence>MNMFVLKTQQSYLFFLLLLFLGLISVQSMRFDLPYDKAGRCFAEEVRKNTMVVGNYSIVNSNQAHPLPPHHTMTVQVSTNGGKNSIHLAERVQAGQFSFTTYENEDYLICFLDTSESDDHQVILSIDFEWKTGVSVTLGHPFIAKRSNIDRMVHEVQNLHETVLSIGEEMTYLLRRNEEMTEVNWITDNRMFLLIFVSLFVSFSVTGLQLWHLKRFFQKKKLI</sequence>
<accession>A0ACB0JSG2</accession>
<organism evidence="1 2">
    <name type="scientific">Trifolium pratense</name>
    <name type="common">Red clover</name>
    <dbReference type="NCBI Taxonomy" id="57577"/>
    <lineage>
        <taxon>Eukaryota</taxon>
        <taxon>Viridiplantae</taxon>
        <taxon>Streptophyta</taxon>
        <taxon>Embryophyta</taxon>
        <taxon>Tracheophyta</taxon>
        <taxon>Spermatophyta</taxon>
        <taxon>Magnoliopsida</taxon>
        <taxon>eudicotyledons</taxon>
        <taxon>Gunneridae</taxon>
        <taxon>Pentapetalae</taxon>
        <taxon>rosids</taxon>
        <taxon>fabids</taxon>
        <taxon>Fabales</taxon>
        <taxon>Fabaceae</taxon>
        <taxon>Papilionoideae</taxon>
        <taxon>50 kb inversion clade</taxon>
        <taxon>NPAAA clade</taxon>
        <taxon>Hologalegina</taxon>
        <taxon>IRL clade</taxon>
        <taxon>Trifolieae</taxon>
        <taxon>Trifolium</taxon>
    </lineage>
</organism>